<dbReference type="PANTHER" id="PTHR12220">
    <property type="entry name" value="50S/60S RIBOSOMAL PROTEIN L16"/>
    <property type="match status" value="1"/>
</dbReference>
<dbReference type="Gene3D" id="3.90.1170.10">
    <property type="entry name" value="Ribosomal protein L10e/L16"/>
    <property type="match status" value="1"/>
</dbReference>
<comment type="similarity">
    <text evidence="1 4">Belongs to the universal ribosomal protein uL16 family.</text>
</comment>
<dbReference type="InterPro" id="IPR020798">
    <property type="entry name" value="Ribosomal_uL16_CS"/>
</dbReference>
<evidence type="ECO:0000313" key="5">
    <source>
        <dbReference type="EMBL" id="QBX98918.1"/>
    </source>
</evidence>
<dbReference type="NCBIfam" id="TIGR01164">
    <property type="entry name" value="rplP_bact"/>
    <property type="match status" value="1"/>
</dbReference>
<dbReference type="SUPFAM" id="SSF54686">
    <property type="entry name" value="Ribosomal protein L16p/L10e"/>
    <property type="match status" value="1"/>
</dbReference>
<dbReference type="EMBL" id="MK086011">
    <property type="protein sequence ID" value="QBX98918.1"/>
    <property type="molecule type" value="Genomic_DNA"/>
</dbReference>
<dbReference type="Pfam" id="PF00252">
    <property type="entry name" value="Ribosomal_L16"/>
    <property type="match status" value="1"/>
</dbReference>
<keyword evidence="3 4" id="KW-0687">Ribonucleoprotein</keyword>
<protein>
    <submittedName>
        <fullName evidence="5">Ribosomal protein L16</fullName>
    </submittedName>
</protein>
<reference evidence="5" key="1">
    <citation type="journal article" date="2019" name="Genome Biol. Evol.">
        <title>Tracing the Evolution of the Plastome and Mitogenome in the Chloropicophyceae Uncovered Convergent tRNA Gene Losses and a Variant Plastid Genetic Code.</title>
        <authorList>
            <person name="Turmel M."/>
            <person name="Dos Santos A.L."/>
            <person name="Otis C."/>
            <person name="Sergerie R."/>
            <person name="Lemieux C."/>
        </authorList>
    </citation>
    <scope>NUCLEOTIDE SEQUENCE</scope>
</reference>
<dbReference type="AlphaFoldDB" id="A0A4D6C6W3"/>
<keyword evidence="5" id="KW-0496">Mitochondrion</keyword>
<evidence type="ECO:0000256" key="3">
    <source>
        <dbReference type="ARBA" id="ARBA00023274"/>
    </source>
</evidence>
<dbReference type="RefSeq" id="YP_009647182.1">
    <property type="nucleotide sequence ID" value="NC_042603.1"/>
</dbReference>
<evidence type="ECO:0000256" key="4">
    <source>
        <dbReference type="RuleBase" id="RU004413"/>
    </source>
</evidence>
<name>A0A4D6C6W3_9CHLO</name>
<dbReference type="PROSITE" id="PS00701">
    <property type="entry name" value="RIBOSOMAL_L16_2"/>
    <property type="match status" value="1"/>
</dbReference>
<dbReference type="PRINTS" id="PR00060">
    <property type="entry name" value="RIBOSOMALL16"/>
</dbReference>
<dbReference type="InterPro" id="IPR016180">
    <property type="entry name" value="Ribosomal_uL16_dom"/>
</dbReference>
<gene>
    <name evidence="5" type="primary">rpl16</name>
</gene>
<organism evidence="5">
    <name type="scientific">Chloroparvula pacifica</name>
    <dbReference type="NCBI Taxonomy" id="1883388"/>
    <lineage>
        <taxon>Eukaryota</taxon>
        <taxon>Viridiplantae</taxon>
        <taxon>Chlorophyta</taxon>
        <taxon>Chloropicophyceae</taxon>
        <taxon>Chloropicales</taxon>
        <taxon>Chloropicaceae</taxon>
        <taxon>Chloroparvula</taxon>
    </lineage>
</organism>
<dbReference type="GO" id="GO:0006412">
    <property type="term" value="P:translation"/>
    <property type="evidence" value="ECO:0007669"/>
    <property type="project" value="InterPro"/>
</dbReference>
<dbReference type="GeneID" id="40513646"/>
<dbReference type="InterPro" id="IPR047873">
    <property type="entry name" value="Ribosomal_uL16"/>
</dbReference>
<sequence>MQSPKRTKFRKVQKGRVVGQKVPKKRLAFGVHGLRVLETGRITARAIESARRAISRALNRTGIVFITTFPQTPISRKPNEVRMGRGKGSLDHWSAAVLPGSVIFEIGGVDRDLAHKALKLASAKLPVKTSIIDTKPVARDYKQVLRTESTEPLNNSEFSSEKDSKFNHMETVLCCFLIVAQ</sequence>
<dbReference type="CDD" id="cd01433">
    <property type="entry name" value="Ribosomal_L16_L10e"/>
    <property type="match status" value="1"/>
</dbReference>
<dbReference type="GO" id="GO:0005840">
    <property type="term" value="C:ribosome"/>
    <property type="evidence" value="ECO:0007669"/>
    <property type="project" value="UniProtKB-KW"/>
</dbReference>
<dbReference type="PANTHER" id="PTHR12220:SF13">
    <property type="entry name" value="LARGE RIBOSOMAL SUBUNIT PROTEIN UL16M"/>
    <property type="match status" value="1"/>
</dbReference>
<dbReference type="InterPro" id="IPR000114">
    <property type="entry name" value="Ribosomal_uL16_bact-type"/>
</dbReference>
<dbReference type="GO" id="GO:1990904">
    <property type="term" value="C:ribonucleoprotein complex"/>
    <property type="evidence" value="ECO:0007669"/>
    <property type="project" value="UniProtKB-KW"/>
</dbReference>
<keyword evidence="2 4" id="KW-0689">Ribosomal protein</keyword>
<proteinExistence type="inferred from homology"/>
<accession>A0A4D6C6W3</accession>
<dbReference type="GO" id="GO:0003735">
    <property type="term" value="F:structural constituent of ribosome"/>
    <property type="evidence" value="ECO:0007669"/>
    <property type="project" value="InterPro"/>
</dbReference>
<evidence type="ECO:0000256" key="2">
    <source>
        <dbReference type="ARBA" id="ARBA00022980"/>
    </source>
</evidence>
<dbReference type="GO" id="GO:0019843">
    <property type="term" value="F:rRNA binding"/>
    <property type="evidence" value="ECO:0007669"/>
    <property type="project" value="InterPro"/>
</dbReference>
<dbReference type="InterPro" id="IPR036920">
    <property type="entry name" value="Ribosomal_uL16_sf"/>
</dbReference>
<geneLocation type="mitochondrion" evidence="5"/>
<evidence type="ECO:0000256" key="1">
    <source>
        <dbReference type="ARBA" id="ARBA00008931"/>
    </source>
</evidence>